<reference evidence="1" key="1">
    <citation type="journal article" date="2014" name="Genome Announc.">
        <title>Draft Genome Sequences of Two Lactobacillus Strains, L. farraginis JCM 14108T and L. composti JCM 14202T, Isolated from Compost of Distilled Shochu Residue.</title>
        <authorList>
            <person name="Yuki M."/>
            <person name="Oshima K."/>
            <person name="Suda W."/>
            <person name="Kitahara M."/>
            <person name="Kitamura K."/>
            <person name="Iida T."/>
            <person name="Hattori M."/>
            <person name="Ohkuma M."/>
        </authorList>
    </citation>
    <scope>NUCLEOTIDE SEQUENCE [LARGE SCALE GENOMIC DNA]</scope>
    <source>
        <strain evidence="1">JCM 14108</strain>
    </source>
</reference>
<comment type="caution">
    <text evidence="1">The sequence shown here is derived from an EMBL/GenBank/DDBJ whole genome shotgun (WGS) entry which is preliminary data.</text>
</comment>
<dbReference type="RefSeq" id="WP_035177913.1">
    <property type="nucleotide sequence ID" value="NZ_AZFY01000026.1"/>
</dbReference>
<dbReference type="OrthoDB" id="9897128at2"/>
<evidence type="ECO:0000313" key="4">
    <source>
        <dbReference type="Proteomes" id="UP000051966"/>
    </source>
</evidence>
<keyword evidence="4" id="KW-1185">Reference proteome</keyword>
<sequence>MTDSVFDNPKFEKFRPQMSDAINSLVTRVNRFSDRVLLSQTSREYREMMLENDGVIFYLPTLAMGDVLHFDDDFSPEQVDKSRLYLDVGFTPIGKQINYWNMLVSLKKVYAGIPLDIIQDELATEKLYGGISDNPRGKEEAMGLAIPIGFPRGRRMLVHIGEHWQIANKDLQTVTANFERYFVLDYAGEEDGLSQLVSLNNTLPQTRPDCLSPFLREWLKHDSNELNTYSQINNLPKYFEKVGMFVNYQGSLQFGLPKQGIEKHINTAAIDRYNTDIQDSVFDAPDEIMPPKIKFRTISEACQRMLKKQA</sequence>
<protein>
    <submittedName>
        <fullName evidence="1">Uncharacterized protein</fullName>
    </submittedName>
</protein>
<reference evidence="2 4" key="2">
    <citation type="journal article" date="2015" name="Genome Announc.">
        <title>Expanding the biotechnology potential of lactobacilli through comparative genomics of 213 strains and associated genera.</title>
        <authorList>
            <person name="Sun Z."/>
            <person name="Harris H.M."/>
            <person name="McCann A."/>
            <person name="Guo C."/>
            <person name="Argimon S."/>
            <person name="Zhang W."/>
            <person name="Yang X."/>
            <person name="Jeffery I.B."/>
            <person name="Cooney J.C."/>
            <person name="Kagawa T.F."/>
            <person name="Liu W."/>
            <person name="Song Y."/>
            <person name="Salvetti E."/>
            <person name="Wrobel A."/>
            <person name="Rasinkangas P."/>
            <person name="Parkhill J."/>
            <person name="Rea M.C."/>
            <person name="O'Sullivan O."/>
            <person name="Ritari J."/>
            <person name="Douillard F.P."/>
            <person name="Paul Ross R."/>
            <person name="Yang R."/>
            <person name="Briner A.E."/>
            <person name="Felis G.E."/>
            <person name="de Vos W.M."/>
            <person name="Barrangou R."/>
            <person name="Klaenhammer T.R."/>
            <person name="Caufield P.W."/>
            <person name="Cui Y."/>
            <person name="Zhang H."/>
            <person name="O'Toole P.W."/>
        </authorList>
    </citation>
    <scope>NUCLEOTIDE SEQUENCE [LARGE SCALE GENOMIC DNA]</scope>
    <source>
        <strain evidence="2 4">DSM 18382</strain>
    </source>
</reference>
<dbReference type="EMBL" id="AZFY01000026">
    <property type="protein sequence ID" value="KRM11027.1"/>
    <property type="molecule type" value="Genomic_DNA"/>
</dbReference>
<dbReference type="Proteomes" id="UP000051966">
    <property type="component" value="Unassembled WGS sequence"/>
</dbReference>
<proteinExistence type="predicted"/>
<dbReference type="PATRIC" id="fig|1423743.5.peg.1692"/>
<gene>
    <name evidence="2" type="ORF">FD41_GL001633</name>
    <name evidence="1" type="ORF">JCM14108_447</name>
</gene>
<evidence type="ECO:0000313" key="1">
    <source>
        <dbReference type="EMBL" id="GAF35554.1"/>
    </source>
</evidence>
<dbReference type="EMBL" id="BAKI01000003">
    <property type="protein sequence ID" value="GAF35554.1"/>
    <property type="molecule type" value="Genomic_DNA"/>
</dbReference>
<dbReference type="Proteomes" id="UP000019488">
    <property type="component" value="Unassembled WGS sequence"/>
</dbReference>
<dbReference type="STRING" id="1423743.FD41_GL001633"/>
<organism evidence="1 3">
    <name type="scientific">Lentilactobacillus farraginis DSM 18382 = JCM 14108</name>
    <dbReference type="NCBI Taxonomy" id="1423743"/>
    <lineage>
        <taxon>Bacteria</taxon>
        <taxon>Bacillati</taxon>
        <taxon>Bacillota</taxon>
        <taxon>Bacilli</taxon>
        <taxon>Lactobacillales</taxon>
        <taxon>Lactobacillaceae</taxon>
        <taxon>Lentilactobacillus</taxon>
    </lineage>
</organism>
<evidence type="ECO:0000313" key="3">
    <source>
        <dbReference type="Proteomes" id="UP000019488"/>
    </source>
</evidence>
<name>X0P9C2_9LACO</name>
<dbReference type="AlphaFoldDB" id="X0P9C2"/>
<accession>X0P9C2</accession>
<evidence type="ECO:0000313" key="2">
    <source>
        <dbReference type="EMBL" id="KRM11027.1"/>
    </source>
</evidence>